<reference evidence="10" key="1">
    <citation type="journal article" date="2019" name="Int. J. Syst. Evol. Microbiol.">
        <title>The Global Catalogue of Microorganisms (GCM) 10K type strain sequencing project: providing services to taxonomists for standard genome sequencing and annotation.</title>
        <authorList>
            <consortium name="The Broad Institute Genomics Platform"/>
            <consortium name="The Broad Institute Genome Sequencing Center for Infectious Disease"/>
            <person name="Wu L."/>
            <person name="Ma J."/>
        </authorList>
    </citation>
    <scope>NUCLEOTIDE SEQUENCE [LARGE SCALE GENOMIC DNA]</scope>
    <source>
        <strain evidence="10">JCM 3369</strain>
    </source>
</reference>
<evidence type="ECO:0000313" key="10">
    <source>
        <dbReference type="Proteomes" id="UP001596380"/>
    </source>
</evidence>
<proteinExistence type="inferred from homology"/>
<evidence type="ECO:0000256" key="2">
    <source>
        <dbReference type="ARBA" id="ARBA00005417"/>
    </source>
</evidence>
<organism evidence="9 10">
    <name type="scientific">Actinomadura yumaensis</name>
    <dbReference type="NCBI Taxonomy" id="111807"/>
    <lineage>
        <taxon>Bacteria</taxon>
        <taxon>Bacillati</taxon>
        <taxon>Actinomycetota</taxon>
        <taxon>Actinomycetes</taxon>
        <taxon>Streptosporangiales</taxon>
        <taxon>Thermomonosporaceae</taxon>
        <taxon>Actinomadura</taxon>
    </lineage>
</organism>
<evidence type="ECO:0000256" key="5">
    <source>
        <dbReference type="ARBA" id="ARBA00022840"/>
    </source>
</evidence>
<keyword evidence="10" id="KW-1185">Reference proteome</keyword>
<feature type="region of interest" description="Disordered" evidence="7">
    <location>
        <begin position="76"/>
        <end position="97"/>
    </location>
</feature>
<dbReference type="InterPro" id="IPR003439">
    <property type="entry name" value="ABC_transporter-like_ATP-bd"/>
</dbReference>
<dbReference type="GO" id="GO:0005524">
    <property type="term" value="F:ATP binding"/>
    <property type="evidence" value="ECO:0007669"/>
    <property type="project" value="UniProtKB-KW"/>
</dbReference>
<protein>
    <submittedName>
        <fullName evidence="9">ATP-binding cassette domain-containing protein</fullName>
    </submittedName>
</protein>
<keyword evidence="6" id="KW-0046">Antibiotic resistance</keyword>
<dbReference type="InterPro" id="IPR050763">
    <property type="entry name" value="ABC_transporter_ATP-binding"/>
</dbReference>
<evidence type="ECO:0000256" key="6">
    <source>
        <dbReference type="ARBA" id="ARBA00023251"/>
    </source>
</evidence>
<dbReference type="SMART" id="SM00382">
    <property type="entry name" value="AAA"/>
    <property type="match status" value="1"/>
</dbReference>
<dbReference type="Proteomes" id="UP001596380">
    <property type="component" value="Unassembled WGS sequence"/>
</dbReference>
<dbReference type="PANTHER" id="PTHR42711:SF5">
    <property type="entry name" value="ABC TRANSPORTER ATP-BINDING PROTEIN NATA"/>
    <property type="match status" value="1"/>
</dbReference>
<evidence type="ECO:0000256" key="4">
    <source>
        <dbReference type="ARBA" id="ARBA00022741"/>
    </source>
</evidence>
<comment type="caution">
    <text evidence="9">The sequence shown here is derived from an EMBL/GenBank/DDBJ whole genome shotgun (WGS) entry which is preliminary data.</text>
</comment>
<accession>A0ABW2CFS0</accession>
<feature type="domain" description="ABC transporter" evidence="8">
    <location>
        <begin position="12"/>
        <end position="253"/>
    </location>
</feature>
<keyword evidence="5 9" id="KW-0067">ATP-binding</keyword>
<gene>
    <name evidence="9" type="ORF">ACFQKB_09460</name>
</gene>
<evidence type="ECO:0000313" key="9">
    <source>
        <dbReference type="EMBL" id="MFC6879988.1"/>
    </source>
</evidence>
<name>A0ABW2CFS0_9ACTN</name>
<dbReference type="Gene3D" id="3.40.50.300">
    <property type="entry name" value="P-loop containing nucleotide triphosphate hydrolases"/>
    <property type="match status" value="1"/>
</dbReference>
<dbReference type="InterPro" id="IPR027417">
    <property type="entry name" value="P-loop_NTPase"/>
</dbReference>
<comment type="subcellular location">
    <subcellularLocation>
        <location evidence="1">Cell membrane</location>
        <topology evidence="1">Peripheral membrane protein</topology>
    </subcellularLocation>
</comment>
<dbReference type="PANTHER" id="PTHR42711">
    <property type="entry name" value="ABC TRANSPORTER ATP-BINDING PROTEIN"/>
    <property type="match status" value="1"/>
</dbReference>
<dbReference type="InterPro" id="IPR003593">
    <property type="entry name" value="AAA+_ATPase"/>
</dbReference>
<comment type="similarity">
    <text evidence="2">Belongs to the ABC transporter superfamily.</text>
</comment>
<dbReference type="EMBL" id="JBHSXS010000004">
    <property type="protein sequence ID" value="MFC6879988.1"/>
    <property type="molecule type" value="Genomic_DNA"/>
</dbReference>
<sequence length="330" mass="33825">MPHTTASDGPLLDVRSVAKAYGGNAALRGVDLAVAAGEITALLGRNGAGKSTLVSIVAGLREPDAGTVTVAGRPVRGARARGRNARRDAEGGGPSAVGYAGQDTAVYPNVTVRDNLRLFGRLSGLRGAPLRDAVAGTAERLELAGLLDRKPRDLSGGERRRAHIAAAVVHRPALLLLDEPTLGADVVTRARLLEVVRKLAAEGTAVLYTTHYLQEVADLDARVVVLDDGRVLAEGGVAELSARHGLTAVEVAFEGAAADGPPDLGIPGTTAVEGTGVLRIPCADTAAAIADVATRAGALGARITGVEVIEPSLESVFLTLTGRRYDEEAG</sequence>
<keyword evidence="4" id="KW-0547">Nucleotide-binding</keyword>
<evidence type="ECO:0000256" key="7">
    <source>
        <dbReference type="SAM" id="MobiDB-lite"/>
    </source>
</evidence>
<dbReference type="CDD" id="cd03230">
    <property type="entry name" value="ABC_DR_subfamily_A"/>
    <property type="match status" value="1"/>
</dbReference>
<dbReference type="Pfam" id="PF00005">
    <property type="entry name" value="ABC_tran"/>
    <property type="match status" value="1"/>
</dbReference>
<evidence type="ECO:0000259" key="8">
    <source>
        <dbReference type="PROSITE" id="PS50893"/>
    </source>
</evidence>
<evidence type="ECO:0000256" key="1">
    <source>
        <dbReference type="ARBA" id="ARBA00004202"/>
    </source>
</evidence>
<keyword evidence="3" id="KW-0813">Transport</keyword>
<dbReference type="SUPFAM" id="SSF52540">
    <property type="entry name" value="P-loop containing nucleoside triphosphate hydrolases"/>
    <property type="match status" value="1"/>
</dbReference>
<dbReference type="PROSITE" id="PS50893">
    <property type="entry name" value="ABC_TRANSPORTER_2"/>
    <property type="match status" value="1"/>
</dbReference>
<evidence type="ECO:0000256" key="3">
    <source>
        <dbReference type="ARBA" id="ARBA00022448"/>
    </source>
</evidence>
<dbReference type="RefSeq" id="WP_160820509.1">
    <property type="nucleotide sequence ID" value="NZ_JBHSXE010000001.1"/>
</dbReference>